<evidence type="ECO:0000256" key="3">
    <source>
        <dbReference type="ARBA" id="ARBA00022771"/>
    </source>
</evidence>
<dbReference type="Pfam" id="PF05699">
    <property type="entry name" value="Dimer_Tnp_hAT"/>
    <property type="match status" value="1"/>
</dbReference>
<feature type="domain" description="BED-type" evidence="9">
    <location>
        <begin position="4"/>
        <end position="44"/>
    </location>
</feature>
<gene>
    <name evidence="11" type="ORF">FWK35_00030007</name>
</gene>
<dbReference type="GO" id="GO:0003677">
    <property type="term" value="F:DNA binding"/>
    <property type="evidence" value="ECO:0007669"/>
    <property type="project" value="UniProtKB-KW"/>
</dbReference>
<dbReference type="GO" id="GO:0005634">
    <property type="term" value="C:nucleus"/>
    <property type="evidence" value="ECO:0007669"/>
    <property type="project" value="UniProtKB-SubCell"/>
</dbReference>
<dbReference type="PANTHER" id="PTHR46481:SF9">
    <property type="entry name" value="ZINC FINGER BED DOMAIN-CONTAINING PROTEIN 1-LIKE"/>
    <property type="match status" value="1"/>
</dbReference>
<dbReference type="Pfam" id="PF02892">
    <property type="entry name" value="zf-BED"/>
    <property type="match status" value="1"/>
</dbReference>
<name>A0A6G0VZD6_APHCR</name>
<dbReference type="GO" id="GO:0008270">
    <property type="term" value="F:zinc ion binding"/>
    <property type="evidence" value="ECO:0007669"/>
    <property type="project" value="UniProtKB-KW"/>
</dbReference>
<dbReference type="OrthoDB" id="6614111at2759"/>
<keyword evidence="7" id="KW-0804">Transcription</keyword>
<comment type="caution">
    <text evidence="11">The sequence shown here is derived from an EMBL/GenBank/DDBJ whole genome shotgun (WGS) entry which is preliminary data.</text>
</comment>
<dbReference type="SUPFAM" id="SSF53098">
    <property type="entry name" value="Ribonuclease H-like"/>
    <property type="match status" value="1"/>
</dbReference>
<evidence type="ECO:0000313" key="12">
    <source>
        <dbReference type="Proteomes" id="UP000478052"/>
    </source>
</evidence>
<evidence type="ECO:0000256" key="8">
    <source>
        <dbReference type="ARBA" id="ARBA00023242"/>
    </source>
</evidence>
<dbReference type="SUPFAM" id="SSF140996">
    <property type="entry name" value="Hermes dimerisation domain"/>
    <property type="match status" value="1"/>
</dbReference>
<evidence type="ECO:0000256" key="5">
    <source>
        <dbReference type="ARBA" id="ARBA00023015"/>
    </source>
</evidence>
<evidence type="ECO:0000313" key="11">
    <source>
        <dbReference type="EMBL" id="KAF0715449.1"/>
    </source>
</evidence>
<dbReference type="EMBL" id="VUJU01010187">
    <property type="protein sequence ID" value="KAF0715449.1"/>
    <property type="molecule type" value="Genomic_DNA"/>
</dbReference>
<keyword evidence="4" id="KW-0862">Zinc</keyword>
<dbReference type="InterPro" id="IPR012337">
    <property type="entry name" value="RNaseH-like_sf"/>
</dbReference>
<organism evidence="11 12">
    <name type="scientific">Aphis craccivora</name>
    <name type="common">Cowpea aphid</name>
    <dbReference type="NCBI Taxonomy" id="307492"/>
    <lineage>
        <taxon>Eukaryota</taxon>
        <taxon>Metazoa</taxon>
        <taxon>Ecdysozoa</taxon>
        <taxon>Arthropoda</taxon>
        <taxon>Hexapoda</taxon>
        <taxon>Insecta</taxon>
        <taxon>Pterygota</taxon>
        <taxon>Neoptera</taxon>
        <taxon>Paraneoptera</taxon>
        <taxon>Hemiptera</taxon>
        <taxon>Sternorrhyncha</taxon>
        <taxon>Aphidomorpha</taxon>
        <taxon>Aphidoidea</taxon>
        <taxon>Aphididae</taxon>
        <taxon>Aphidini</taxon>
        <taxon>Aphis</taxon>
        <taxon>Aphis</taxon>
    </lineage>
</organism>
<dbReference type="InterPro" id="IPR003656">
    <property type="entry name" value="Znf_BED"/>
</dbReference>
<keyword evidence="5" id="KW-0805">Transcription regulation</keyword>
<keyword evidence="3" id="KW-0863">Zinc-finger</keyword>
<sequence>MSPSNFKKCFTFVNKSENKCNICFQIVKGANTTNMKKHLMLKHPSKLAVLALEQQPMVTDEDINPDDPTTSTNSEYIMQVRPSINMMNFKQQTITKTVEVFNSYKEGGKSEIKITNTILYMIAKDNLPLNTIEKSGFIKLLKITAPLYKPPKRKYITKCMDDKYKIISDMFKNELKKIEYCSITTDVWTDQHTTKSFLGVTVHFIDTGDLKSAILAIKLLDDAHTAVNLGVHLEEVIQRWGITKDKIVAVVSDGASNIVKCINDTFGHDKALVCYAHKLNLLVQCALSSSEEFTKIVQKVKSIVTFFKHSVKASDILRRIQLNGGKSEGTCLKLKQECPTRWNSLIYMLQRFLELIEVVSTTLLKVSGAPLMVSEYEIRVLTEGVKLLCPFELASKEFSTEKHLSASKVIPLKAMLNKKLNNITCTTKEAKQLLDQLKIEFYKRFHDVEKIRLLAISTILDPRFKRIHFDGPLNAANAVEFIREEIKNTNNHPDNSNQPETELTYNIRPQVIQESLWEDHDLQVFQQCLSTTDDSTYLSSIKLYLQSNVKDRTSSPIKFWENTHYKCLSNLGLKYSCILASSVPSERLFSSAGNILTDCRSRLLSKRFEQLTFLSSMDEKYWNI</sequence>
<proteinExistence type="predicted"/>
<dbReference type="Proteomes" id="UP000478052">
    <property type="component" value="Unassembled WGS sequence"/>
</dbReference>
<evidence type="ECO:0000259" key="10">
    <source>
        <dbReference type="Pfam" id="PF05699"/>
    </source>
</evidence>
<keyword evidence="6" id="KW-0238">DNA-binding</keyword>
<evidence type="ECO:0000256" key="6">
    <source>
        <dbReference type="ARBA" id="ARBA00023125"/>
    </source>
</evidence>
<keyword evidence="12" id="KW-1185">Reference proteome</keyword>
<evidence type="ECO:0000256" key="7">
    <source>
        <dbReference type="ARBA" id="ARBA00023163"/>
    </source>
</evidence>
<evidence type="ECO:0000256" key="1">
    <source>
        <dbReference type="ARBA" id="ARBA00004123"/>
    </source>
</evidence>
<protein>
    <submittedName>
        <fullName evidence="11">Zinc finger BED domain-containing protein 4-like</fullName>
    </submittedName>
</protein>
<dbReference type="PANTHER" id="PTHR46481">
    <property type="entry name" value="ZINC FINGER BED DOMAIN-CONTAINING PROTEIN 4"/>
    <property type="match status" value="1"/>
</dbReference>
<dbReference type="InterPro" id="IPR052035">
    <property type="entry name" value="ZnF_BED_domain_contain"/>
</dbReference>
<evidence type="ECO:0000256" key="4">
    <source>
        <dbReference type="ARBA" id="ARBA00022833"/>
    </source>
</evidence>
<reference evidence="11 12" key="1">
    <citation type="submission" date="2019-08" db="EMBL/GenBank/DDBJ databases">
        <title>Whole genome of Aphis craccivora.</title>
        <authorList>
            <person name="Voronova N.V."/>
            <person name="Shulinski R.S."/>
            <person name="Bandarenka Y.V."/>
            <person name="Zhorov D.G."/>
            <person name="Warner D."/>
        </authorList>
    </citation>
    <scope>NUCLEOTIDE SEQUENCE [LARGE SCALE GENOMIC DNA]</scope>
    <source>
        <strain evidence="11">180601</strain>
        <tissue evidence="11">Whole Body</tissue>
    </source>
</reference>
<dbReference type="InterPro" id="IPR008906">
    <property type="entry name" value="HATC_C_dom"/>
</dbReference>
<keyword evidence="2" id="KW-0479">Metal-binding</keyword>
<accession>A0A6G0VZD6</accession>
<dbReference type="GO" id="GO:0046983">
    <property type="term" value="F:protein dimerization activity"/>
    <property type="evidence" value="ECO:0007669"/>
    <property type="project" value="InterPro"/>
</dbReference>
<comment type="subcellular location">
    <subcellularLocation>
        <location evidence="1">Nucleus</location>
    </subcellularLocation>
</comment>
<evidence type="ECO:0000256" key="2">
    <source>
        <dbReference type="ARBA" id="ARBA00022723"/>
    </source>
</evidence>
<feature type="domain" description="HAT C-terminal dimerisation" evidence="10">
    <location>
        <begin position="544"/>
        <end position="615"/>
    </location>
</feature>
<evidence type="ECO:0000259" key="9">
    <source>
        <dbReference type="Pfam" id="PF02892"/>
    </source>
</evidence>
<keyword evidence="8" id="KW-0539">Nucleus</keyword>
<dbReference type="AlphaFoldDB" id="A0A6G0VZD6"/>